<feature type="compositionally biased region" description="Basic residues" evidence="5">
    <location>
        <begin position="1212"/>
        <end position="1236"/>
    </location>
</feature>
<gene>
    <name evidence="9" type="primary">LOC108738643</name>
</gene>
<keyword evidence="3" id="KW-0862">Zinc</keyword>
<protein>
    <submittedName>
        <fullName evidence="9">Uncharacterized protein LOC108738643 isoform X1</fullName>
    </submittedName>
</protein>
<dbReference type="InterPro" id="IPR002999">
    <property type="entry name" value="Tudor"/>
</dbReference>
<dbReference type="SUPFAM" id="SSF63748">
    <property type="entry name" value="Tudor/PWWP/MBT"/>
    <property type="match status" value="5"/>
</dbReference>
<dbReference type="PANTHER" id="PTHR16442:SF1">
    <property type="entry name" value="RING FINGER PROTEIN 17"/>
    <property type="match status" value="1"/>
</dbReference>
<dbReference type="Gene3D" id="2.40.50.90">
    <property type="match status" value="5"/>
</dbReference>
<dbReference type="FunCoup" id="A0A1W4WUT2">
    <property type="interactions" value="2"/>
</dbReference>
<feature type="domain" description="Tudor" evidence="7">
    <location>
        <begin position="1649"/>
        <end position="1710"/>
    </location>
</feature>
<sequence>MDFLGSSKTRIPSRSSTSPLARSDSLVSLDYKSFVCPNCNRHYEFQIRNTILFGRVPLVLDCKHTICEECVHNSLAKKIVVCGVCSDTKTLDENEKRKPQQMYYTNFYVLGLMLSNKPESVYSKFNLIPSGVNYSSRRRTESFQSNRSNLSMMDLSMPPVTIPQVNCSMFTCTLPATVKCQNCDEIFCNNCSIQLHQVSKTFMKHTIESLEPATPEINKKCKVHSDSFLDFFCKTCSTEVCCYCIVQFHTGHEYEQLTILESSKTSHFQSLVTKANDVLKIMTASQKNINKRMQRSQLGASTTKLEQEISSYFANLHAALQTIEYRLKAEASTANKNCSTDLININQMLSHNIMQLTNLVGIANSALSPHNAKKINMSLITEKLENSIKLPCHFVEEKVITDEELQFRVRENILNKIEDNFTIINPELTKYKLITTDELPEDFCVEEGSVLSSSISSFGDRSDDDILFSTPDRKKSDLYASEVYLSSDSASTTDTDKTYNNERQRRCGDQKESVIVTHINSPQSFFVQFYRSSKAIQNMIRDINVYVKNNCHFLIKEVKINNIYLVRYDQKGNQQWCRGRVISRLDDDVYSVFFIDYGNVEPIKRNLIMGISPDLARVAPFAIECKLFNLFPKDDLTWETKAVTLMAQILTGNNRRVIMTTQNKSDGIYEIDLLSISVDGDTTSVREALLYMGYAITYCKSPPVERKKPNHMKTRMFRKPNTFKTDDQLVVILSHVTEELDVFVQFADFYHQIEALSEKLEKYYESKPKSNVIYVPEKGVPVAVKWNNGRKTTWFRGNVVDTLMGRGSVIVYLVDYGATINVNVTAVRRLLENFLPMECQAIKTKLAHIHVMHLEQCMNILQKYIMSETKLKMVVKNPEEIEVLLFEVFPTYDLCINALLVQEGAAISTGHLSQKVQWTKEVVKKQSQPAFTLDLMKTIQGRNTSNEYPSKSSPPCEEGGIKKPVKVLLAESPDLIYVSLEDDNIKEYQSSLHILLQEYYPADSKQKTNWELEDLCVVYNEHSKTFNRAIIKEIEGEKIKVFLCDGGKHITVSPKDVYTLDDKFKRTPNGAIRCHMSGITPAGDPNKWSRMAVEYLTELVAKEKNFFISKSGETDLTNKSLAITLWFQEITQAGPLEPSKAVLHSINNLLIVNGLALKCKKEPAQTQQVTDKDTKVPQEVQNAMQQVLNRFNEESEGRNNVEIKQNVEKDYKKNKHSKRGRNSNKKKNLQSRKKEGKLHGTIKQQREEEVITSDSDAKSSNLKSTIISKSQDNISVAPEEKALPHPQTSLSENNTPICQKKNNEKEAADWNAMIESQEKMIQLELEDTASSSSVEPENKIEDDIHGSSLPVPVESVPSDWLPPLEFSKTSFTAIATFVDNNAHIYLHELEIEPVLKKMEIEMKKVFNNCSPEPSGTVWFVGQMCTVKYFMNNSWYRGKIINITDDSIKVRMIDYGNEEDCKHEDLRSKVMFPDIPAIASKVCLYNVFAKSVWLTSDLDFLHSTIVDKQVTVVLKGNSRKKNRTVPAVLFVDLQNVNDYMLEQCSNLTSRRFKKNQNQTEDKDNDDEDVIIVREHSCDESSGKDSVINARKFTSAPLPAASDDTVEAAIISVIDYNKIIIEFSSDNDEQRFSEISHEMELQGDKQPPLKHFYLDAACIAKFSEDDTWYRAQIYSLDLLESGFVYVWFVDFGNFDTVSIENVKEIKLEWLDFPLQHFIAGLHGVELSRDGDDDLMCRVIDKLSENIQTMKKIEIIRRSPLRVNVFDLDANRLMYQDLIDSGDFVYEV</sequence>
<dbReference type="Proteomes" id="UP000192223">
    <property type="component" value="Unplaced"/>
</dbReference>
<dbReference type="InterPro" id="IPR000315">
    <property type="entry name" value="Znf_B-box"/>
</dbReference>
<dbReference type="InterPro" id="IPR017907">
    <property type="entry name" value="Znf_RING_CS"/>
</dbReference>
<dbReference type="PROSITE" id="PS00518">
    <property type="entry name" value="ZF_RING_1"/>
    <property type="match status" value="1"/>
</dbReference>
<dbReference type="Pfam" id="PF00643">
    <property type="entry name" value="zf-B_box"/>
    <property type="match status" value="1"/>
</dbReference>
<evidence type="ECO:0000256" key="2">
    <source>
        <dbReference type="ARBA" id="ARBA00022771"/>
    </source>
</evidence>
<dbReference type="OrthoDB" id="5800423at2759"/>
<evidence type="ECO:0000256" key="1">
    <source>
        <dbReference type="ARBA" id="ARBA00022723"/>
    </source>
</evidence>
<dbReference type="PANTHER" id="PTHR16442">
    <property type="entry name" value="RING FINGER PROTEIN 17"/>
    <property type="match status" value="1"/>
</dbReference>
<organism evidence="8 9">
    <name type="scientific">Agrilus planipennis</name>
    <name type="common">Emerald ash borer</name>
    <name type="synonym">Agrilus marcopoli</name>
    <dbReference type="NCBI Taxonomy" id="224129"/>
    <lineage>
        <taxon>Eukaryota</taxon>
        <taxon>Metazoa</taxon>
        <taxon>Ecdysozoa</taxon>
        <taxon>Arthropoda</taxon>
        <taxon>Hexapoda</taxon>
        <taxon>Insecta</taxon>
        <taxon>Pterygota</taxon>
        <taxon>Neoptera</taxon>
        <taxon>Endopterygota</taxon>
        <taxon>Coleoptera</taxon>
        <taxon>Polyphaga</taxon>
        <taxon>Elateriformia</taxon>
        <taxon>Buprestoidea</taxon>
        <taxon>Buprestidae</taxon>
        <taxon>Agrilinae</taxon>
        <taxon>Agrilus</taxon>
    </lineage>
</organism>
<feature type="region of interest" description="Disordered" evidence="5">
    <location>
        <begin position="1"/>
        <end position="21"/>
    </location>
</feature>
<evidence type="ECO:0000256" key="3">
    <source>
        <dbReference type="ARBA" id="ARBA00022833"/>
    </source>
</evidence>
<proteinExistence type="predicted"/>
<dbReference type="GO" id="GO:0008270">
    <property type="term" value="F:zinc ion binding"/>
    <property type="evidence" value="ECO:0007669"/>
    <property type="project" value="UniProtKB-KW"/>
</dbReference>
<feature type="domain" description="Tudor" evidence="7">
    <location>
        <begin position="1417"/>
        <end position="1475"/>
    </location>
</feature>
<dbReference type="STRING" id="224129.A0A1W4WUT2"/>
<evidence type="ECO:0000313" key="8">
    <source>
        <dbReference type="Proteomes" id="UP000192223"/>
    </source>
</evidence>
<dbReference type="Gene3D" id="2.30.30.140">
    <property type="match status" value="5"/>
</dbReference>
<keyword evidence="1" id="KW-0479">Metal-binding</keyword>
<evidence type="ECO:0000256" key="4">
    <source>
        <dbReference type="PROSITE-ProRule" id="PRU00024"/>
    </source>
</evidence>
<dbReference type="SUPFAM" id="SSF57845">
    <property type="entry name" value="B-box zinc-binding domain"/>
    <property type="match status" value="1"/>
</dbReference>
<feature type="compositionally biased region" description="Polar residues" evidence="5">
    <location>
        <begin position="1"/>
        <end position="20"/>
    </location>
</feature>
<evidence type="ECO:0000259" key="6">
    <source>
        <dbReference type="PROSITE" id="PS50119"/>
    </source>
</evidence>
<dbReference type="CTD" id="42236"/>
<dbReference type="PROSITE" id="PS50119">
    <property type="entry name" value="ZF_BBOX"/>
    <property type="match status" value="1"/>
</dbReference>
<dbReference type="Pfam" id="PF00567">
    <property type="entry name" value="TUDOR"/>
    <property type="match status" value="5"/>
</dbReference>
<dbReference type="CDD" id="cd19757">
    <property type="entry name" value="Bbox1"/>
    <property type="match status" value="1"/>
</dbReference>
<evidence type="ECO:0000259" key="7">
    <source>
        <dbReference type="PROSITE" id="PS50304"/>
    </source>
</evidence>
<dbReference type="KEGG" id="apln:108738643"/>
<feature type="domain" description="B box-type" evidence="6">
    <location>
        <begin position="216"/>
        <end position="257"/>
    </location>
</feature>
<dbReference type="PROSITE" id="PS50304">
    <property type="entry name" value="TUDOR"/>
    <property type="match status" value="3"/>
</dbReference>
<reference evidence="9" key="1">
    <citation type="submission" date="2025-08" db="UniProtKB">
        <authorList>
            <consortium name="RefSeq"/>
        </authorList>
    </citation>
    <scope>IDENTIFICATION</scope>
    <source>
        <tissue evidence="9">Entire body</tissue>
    </source>
</reference>
<feature type="compositionally biased region" description="Basic and acidic residues" evidence="5">
    <location>
        <begin position="1191"/>
        <end position="1211"/>
    </location>
</feature>
<evidence type="ECO:0000313" key="9">
    <source>
        <dbReference type="RefSeq" id="XP_018327656.1"/>
    </source>
</evidence>
<dbReference type="RefSeq" id="XP_018327656.1">
    <property type="nucleotide sequence ID" value="XM_018472154.1"/>
</dbReference>
<dbReference type="InterPro" id="IPR035437">
    <property type="entry name" value="SNase_OB-fold_sf"/>
</dbReference>
<feature type="region of interest" description="Disordered" evidence="5">
    <location>
        <begin position="1191"/>
        <end position="1259"/>
    </location>
</feature>
<dbReference type="CDD" id="cd20379">
    <property type="entry name" value="Tudor_dTUD-like"/>
    <property type="match status" value="1"/>
</dbReference>
<feature type="region of interest" description="Disordered" evidence="5">
    <location>
        <begin position="1327"/>
        <end position="1348"/>
    </location>
</feature>
<feature type="domain" description="Tudor" evidence="7">
    <location>
        <begin position="1009"/>
        <end position="1067"/>
    </location>
</feature>
<dbReference type="GO" id="GO:0005737">
    <property type="term" value="C:cytoplasm"/>
    <property type="evidence" value="ECO:0007669"/>
    <property type="project" value="UniProtKB-ARBA"/>
</dbReference>
<dbReference type="SMART" id="SM00336">
    <property type="entry name" value="BBOX"/>
    <property type="match status" value="2"/>
</dbReference>
<name>A0A1W4WUT2_AGRPL</name>
<keyword evidence="8" id="KW-1185">Reference proteome</keyword>
<dbReference type="InterPro" id="IPR013083">
    <property type="entry name" value="Znf_RING/FYVE/PHD"/>
</dbReference>
<dbReference type="Gene3D" id="3.30.160.60">
    <property type="entry name" value="Classic Zinc Finger"/>
    <property type="match status" value="1"/>
</dbReference>
<accession>A0A1W4WUT2</accession>
<dbReference type="InParanoid" id="A0A1W4WUT2"/>
<keyword evidence="2 4" id="KW-0863">Zinc-finger</keyword>
<dbReference type="SMART" id="SM00333">
    <property type="entry name" value="TUDOR"/>
    <property type="match status" value="5"/>
</dbReference>
<dbReference type="GeneID" id="108738643"/>
<evidence type="ECO:0000256" key="5">
    <source>
        <dbReference type="SAM" id="MobiDB-lite"/>
    </source>
</evidence>
<dbReference type="Gene3D" id="3.30.40.10">
    <property type="entry name" value="Zinc/RING finger domain, C3HC4 (zinc finger)"/>
    <property type="match status" value="1"/>
</dbReference>
<feature type="compositionally biased region" description="Basic and acidic residues" evidence="5">
    <location>
        <begin position="1336"/>
        <end position="1345"/>
    </location>
</feature>